<dbReference type="RefSeq" id="WP_007070560.1">
    <property type="nucleotide sequence ID" value="NZ_GG698602.1"/>
</dbReference>
<evidence type="ECO:0008006" key="3">
    <source>
        <dbReference type="Google" id="ProtNLM"/>
    </source>
</evidence>
<keyword evidence="2" id="KW-1185">Reference proteome</keyword>
<reference evidence="1" key="1">
    <citation type="submission" date="2009-09" db="EMBL/GenBank/DDBJ databases">
        <authorList>
            <person name="Weinstock G."/>
            <person name="Sodergren E."/>
            <person name="Clifton S."/>
            <person name="Fulton L."/>
            <person name="Fulton B."/>
            <person name="Courtney L."/>
            <person name="Fronick C."/>
            <person name="Harrison M."/>
            <person name="Strong C."/>
            <person name="Farmer C."/>
            <person name="Delahaunty K."/>
            <person name="Markovic C."/>
            <person name="Hall O."/>
            <person name="Minx P."/>
            <person name="Tomlinson C."/>
            <person name="Mitreva M."/>
            <person name="Nelson J."/>
            <person name="Hou S."/>
            <person name="Wollam A."/>
            <person name="Pepin K.H."/>
            <person name="Johnson M."/>
            <person name="Bhonagiri V."/>
            <person name="Nash W.E."/>
            <person name="Warren W."/>
            <person name="Chinwalla A."/>
            <person name="Mardis E.R."/>
            <person name="Wilson R.K."/>
        </authorList>
    </citation>
    <scope>NUCLEOTIDE SEQUENCE [LARGE SCALE GENOMIC DNA]</scope>
    <source>
        <strain evidence="1">DSM 15470</strain>
    </source>
</reference>
<dbReference type="InterPro" id="IPR027417">
    <property type="entry name" value="P-loop_NTPase"/>
</dbReference>
<dbReference type="STRING" id="592028.GCWU000321_01623"/>
<dbReference type="SUPFAM" id="SSF52540">
    <property type="entry name" value="P-loop containing nucleoside triphosphate hydrolases"/>
    <property type="match status" value="1"/>
</dbReference>
<dbReference type="HOGENOM" id="CLU_094604_1_0_9"/>
<accession>C9LPZ2</accession>
<protein>
    <recommendedName>
        <fullName evidence="3">Adenylate kinase</fullName>
    </recommendedName>
</protein>
<evidence type="ECO:0000313" key="1">
    <source>
        <dbReference type="EMBL" id="EEW97628.1"/>
    </source>
</evidence>
<proteinExistence type="predicted"/>
<dbReference type="EMBL" id="ACIM02000001">
    <property type="protein sequence ID" value="EEW97628.1"/>
    <property type="molecule type" value="Genomic_DNA"/>
</dbReference>
<dbReference type="Gene3D" id="3.40.50.300">
    <property type="entry name" value="P-loop containing nucleotide triphosphate hydrolases"/>
    <property type="match status" value="1"/>
</dbReference>
<dbReference type="OrthoDB" id="1850524at2"/>
<gene>
    <name evidence="1" type="ORF">GCWU000321_01623</name>
</gene>
<dbReference type="Pfam" id="PF13207">
    <property type="entry name" value="AAA_17"/>
    <property type="match status" value="1"/>
</dbReference>
<dbReference type="AlphaFoldDB" id="C9LPZ2"/>
<organism evidence="1 2">
    <name type="scientific">Dialister invisus DSM 15470</name>
    <dbReference type="NCBI Taxonomy" id="592028"/>
    <lineage>
        <taxon>Bacteria</taxon>
        <taxon>Bacillati</taxon>
        <taxon>Bacillota</taxon>
        <taxon>Negativicutes</taxon>
        <taxon>Veillonellales</taxon>
        <taxon>Veillonellaceae</taxon>
        <taxon>Dialister</taxon>
    </lineage>
</organism>
<sequence length="171" mass="18858">MIFISGVHGVGKSYFCDMVKETTGIESYSASTLITQKKHSGFAKDKLIPDIDDNQQYLLQAVDELRSSGKNFILDGHFCLLNASGEITRIPYDTFTTLNPDAIILLMEKSEVIADRRKERDGIEASVQSIEDFQHEECAYAKEIATEIGSKLFISGGAGDLAQAIDFIKAL</sequence>
<name>C9LPZ2_9FIRM</name>
<evidence type="ECO:0000313" key="2">
    <source>
        <dbReference type="Proteomes" id="UP000004736"/>
    </source>
</evidence>
<dbReference type="GeneID" id="78278165"/>
<dbReference type="eggNOG" id="COG2019">
    <property type="taxonomic scope" value="Bacteria"/>
</dbReference>
<dbReference type="Proteomes" id="UP000004736">
    <property type="component" value="Unassembled WGS sequence"/>
</dbReference>
<comment type="caution">
    <text evidence="1">The sequence shown here is derived from an EMBL/GenBank/DDBJ whole genome shotgun (WGS) entry which is preliminary data.</text>
</comment>